<dbReference type="Gene3D" id="3.30.1540.10">
    <property type="entry name" value="formyl-coa transferase, domain 3"/>
    <property type="match status" value="1"/>
</dbReference>
<protein>
    <submittedName>
        <fullName evidence="2">CoA transferase</fullName>
    </submittedName>
</protein>
<dbReference type="Proteomes" id="UP000315439">
    <property type="component" value="Unassembled WGS sequence"/>
</dbReference>
<comment type="caution">
    <text evidence="2">The sequence shown here is derived from an EMBL/GenBank/DDBJ whole genome shotgun (WGS) entry which is preliminary data.</text>
</comment>
<reference evidence="2 3" key="1">
    <citation type="submission" date="2019-07" db="EMBL/GenBank/DDBJ databases">
        <title>Draft genome for Aliikangiella sp. M105.</title>
        <authorList>
            <person name="Wang G."/>
        </authorList>
    </citation>
    <scope>NUCLEOTIDE SEQUENCE [LARGE SCALE GENOMIC DNA]</scope>
    <source>
        <strain evidence="2 3">M105</strain>
    </source>
</reference>
<dbReference type="AlphaFoldDB" id="A0A545UK65"/>
<dbReference type="RefSeq" id="WP_142891915.1">
    <property type="nucleotide sequence ID" value="NZ_ML660160.1"/>
</dbReference>
<dbReference type="InterPro" id="IPR050483">
    <property type="entry name" value="CoA-transferase_III_domain"/>
</dbReference>
<dbReference type="SUPFAM" id="SSF89796">
    <property type="entry name" value="CoA-transferase family III (CaiB/BaiF)"/>
    <property type="match status" value="1"/>
</dbReference>
<keyword evidence="3" id="KW-1185">Reference proteome</keyword>
<dbReference type="Gene3D" id="3.40.50.10540">
    <property type="entry name" value="Crotonobetainyl-coa:carnitine coa-transferase, domain 1"/>
    <property type="match status" value="1"/>
</dbReference>
<dbReference type="PANTHER" id="PTHR48207">
    <property type="entry name" value="SUCCINATE--HYDROXYMETHYLGLUTARATE COA-TRANSFERASE"/>
    <property type="match status" value="1"/>
</dbReference>
<proteinExistence type="predicted"/>
<organism evidence="2 3">
    <name type="scientific">Aliikangiella coralliicola</name>
    <dbReference type="NCBI Taxonomy" id="2592383"/>
    <lineage>
        <taxon>Bacteria</taxon>
        <taxon>Pseudomonadati</taxon>
        <taxon>Pseudomonadota</taxon>
        <taxon>Gammaproteobacteria</taxon>
        <taxon>Oceanospirillales</taxon>
        <taxon>Pleioneaceae</taxon>
        <taxon>Aliikangiella</taxon>
    </lineage>
</organism>
<evidence type="ECO:0000313" key="2">
    <source>
        <dbReference type="EMBL" id="TQV89851.1"/>
    </source>
</evidence>
<dbReference type="InterPro" id="IPR044855">
    <property type="entry name" value="CoA-Trfase_III_dom3_sf"/>
</dbReference>
<dbReference type="InterPro" id="IPR003673">
    <property type="entry name" value="CoA-Trfase_fam_III"/>
</dbReference>
<dbReference type="InterPro" id="IPR023606">
    <property type="entry name" value="CoA-Trfase_III_dom_1_sf"/>
</dbReference>
<gene>
    <name evidence="2" type="ORF">FLL46_02970</name>
</gene>
<evidence type="ECO:0000256" key="1">
    <source>
        <dbReference type="ARBA" id="ARBA00022679"/>
    </source>
</evidence>
<dbReference type="EMBL" id="VIKS01000001">
    <property type="protein sequence ID" value="TQV89851.1"/>
    <property type="molecule type" value="Genomic_DNA"/>
</dbReference>
<dbReference type="Pfam" id="PF02515">
    <property type="entry name" value="CoA_transf_3"/>
    <property type="match status" value="1"/>
</dbReference>
<accession>A0A545UK65</accession>
<sequence>MTTNQSTSTKGLLAGIKVLDLSRILAGPWATQLLADYGATVWKIEKPECGDDTRSWGPPFLELGEEQISAYFLSANRGKYSLAIDISCIEGQSIIRRLVREADILVENFKVNGLKRYGLDYESLKQINPGLIYCSITGFGQDGPMAAAPGYDAMIQATGGLMSITGKPDSEGGEPTKVGVAVTDLMTGMYASTAILAALNHRNSGGSGQHIDLALLDTQVAMLANQAMNYLVSGNPPERKGNGHPNIVPYQTFKCQDGFIMLAVGNDRQFCSTCNVLGILEVSEDTRFTTNANRVIHRTELISILEQRFAENRRDFWLAELSREGVPCGPVNNVAEAMAHEQIQHRNMKIEIAGDNDIQIPLVANPVQFSDVDINYRVPPPKLGEHTEEILRDVLNVDEDELDNLKKSNSIS</sequence>
<evidence type="ECO:0000313" key="3">
    <source>
        <dbReference type="Proteomes" id="UP000315439"/>
    </source>
</evidence>
<dbReference type="OrthoDB" id="9058532at2"/>
<dbReference type="PANTHER" id="PTHR48207:SF3">
    <property type="entry name" value="SUCCINATE--HYDROXYMETHYLGLUTARATE COA-TRANSFERASE"/>
    <property type="match status" value="1"/>
</dbReference>
<keyword evidence="1 2" id="KW-0808">Transferase</keyword>
<dbReference type="GO" id="GO:0008410">
    <property type="term" value="F:CoA-transferase activity"/>
    <property type="evidence" value="ECO:0007669"/>
    <property type="project" value="TreeGrafter"/>
</dbReference>
<name>A0A545UK65_9GAMM</name>